<keyword evidence="2" id="KW-1185">Reference proteome</keyword>
<protein>
    <submittedName>
        <fullName evidence="3">Protein OSCP1</fullName>
    </submittedName>
</protein>
<dbReference type="GO" id="GO:0005886">
    <property type="term" value="C:plasma membrane"/>
    <property type="evidence" value="ECO:0007669"/>
    <property type="project" value="TreeGrafter"/>
</dbReference>
<name>A0A183TXH1_TOXCA</name>
<proteinExistence type="predicted"/>
<dbReference type="InterPro" id="IPR019332">
    <property type="entry name" value="OSCP1"/>
</dbReference>
<evidence type="ECO:0000313" key="3">
    <source>
        <dbReference type="WBParaSite" id="TCNE_0000094001-mRNA-1"/>
    </source>
</evidence>
<dbReference type="Proteomes" id="UP000050794">
    <property type="component" value="Unassembled WGS sequence"/>
</dbReference>
<organism evidence="2 3">
    <name type="scientific">Toxocara canis</name>
    <name type="common">Canine roundworm</name>
    <dbReference type="NCBI Taxonomy" id="6265"/>
    <lineage>
        <taxon>Eukaryota</taxon>
        <taxon>Metazoa</taxon>
        <taxon>Ecdysozoa</taxon>
        <taxon>Nematoda</taxon>
        <taxon>Chromadorea</taxon>
        <taxon>Rhabditida</taxon>
        <taxon>Spirurina</taxon>
        <taxon>Ascaridomorpha</taxon>
        <taxon>Ascaridoidea</taxon>
        <taxon>Toxocaridae</taxon>
        <taxon>Toxocara</taxon>
    </lineage>
</organism>
<reference evidence="1 2" key="2">
    <citation type="submission" date="2018-11" db="EMBL/GenBank/DDBJ databases">
        <authorList>
            <consortium name="Pathogen Informatics"/>
        </authorList>
    </citation>
    <scope>NUCLEOTIDE SEQUENCE [LARGE SCALE GENOMIC DNA]</scope>
</reference>
<dbReference type="AlphaFoldDB" id="A0A183TXH1"/>
<gene>
    <name evidence="1" type="ORF">TCNE_LOCUS941</name>
</gene>
<evidence type="ECO:0000313" key="1">
    <source>
        <dbReference type="EMBL" id="VDM25160.1"/>
    </source>
</evidence>
<sequence length="316" mass="35960">MTVKVAAMSLKCMPLLFLNMGGEMAYILQQRLQAQNVGHNKSTKVLSDILYMMFNKKFLDELFKPQEVYSRRTMRSLFEKLAHSSIMRLNETSMDKLYDLMTMAFKYQLQLCTGPNQLLLISMNHLDNIRKILPDDENMQDMVDTAHNMDARVKVSLLLRENKQMDDGRFFLFPDDHIELLFRGNPPGTIRYYEEGEYSRTETFPLGNKRFEYTACTSKVKGGGSVAKSAAPPPGDELKLLSALIAMPEEKAKKGFNLSLFNDDTEEKQFLEESQRVLSNTKRIDASKQKKSLTKAVAEASLSILPSSSRHSTDAP</sequence>
<dbReference type="PANTHER" id="PTHR21439">
    <property type="entry name" value="OXIDORED-NITRO DOMAIN-CONTAINING PROTEIN"/>
    <property type="match status" value="1"/>
</dbReference>
<dbReference type="Pfam" id="PF10188">
    <property type="entry name" value="Oscp1"/>
    <property type="match status" value="1"/>
</dbReference>
<evidence type="ECO:0000313" key="2">
    <source>
        <dbReference type="Proteomes" id="UP000050794"/>
    </source>
</evidence>
<dbReference type="EMBL" id="UYWY01000568">
    <property type="protein sequence ID" value="VDM25160.1"/>
    <property type="molecule type" value="Genomic_DNA"/>
</dbReference>
<accession>A0A183TXH1</accession>
<reference evidence="3" key="1">
    <citation type="submission" date="2016-06" db="UniProtKB">
        <authorList>
            <consortium name="WormBaseParasite"/>
        </authorList>
    </citation>
    <scope>IDENTIFICATION</scope>
</reference>
<dbReference type="PANTHER" id="PTHR21439:SF0">
    <property type="entry name" value="PROTEIN OSCP1"/>
    <property type="match status" value="1"/>
</dbReference>
<dbReference type="WBParaSite" id="TCNE_0000094001-mRNA-1">
    <property type="protein sequence ID" value="TCNE_0000094001-mRNA-1"/>
    <property type="gene ID" value="TCNE_0000094001"/>
</dbReference>
<dbReference type="GO" id="GO:0005737">
    <property type="term" value="C:cytoplasm"/>
    <property type="evidence" value="ECO:0007669"/>
    <property type="project" value="TreeGrafter"/>
</dbReference>